<dbReference type="KEGG" id="aiq:Azoinq_07120"/>
<dbReference type="Pfam" id="PF00303">
    <property type="entry name" value="Thymidylat_synt"/>
    <property type="match status" value="1"/>
</dbReference>
<keyword evidence="3" id="KW-1185">Reference proteome</keyword>
<proteinExistence type="predicted"/>
<reference evidence="2" key="1">
    <citation type="submission" date="2020-11" db="EMBL/GenBank/DDBJ databases">
        <title>Azospira inquinata sp. nov.</title>
        <authorList>
            <person name="Moe W.M."/>
            <person name="Mikes M.C."/>
        </authorList>
    </citation>
    <scope>NUCLEOTIDE SEQUENCE</scope>
    <source>
        <strain evidence="2">Azo-3</strain>
    </source>
</reference>
<evidence type="ECO:0000313" key="2">
    <source>
        <dbReference type="EMBL" id="QWT50347.1"/>
    </source>
</evidence>
<dbReference type="PANTHER" id="PTHR11548:SF9">
    <property type="entry name" value="THYMIDYLATE SYNTHASE"/>
    <property type="match status" value="1"/>
</dbReference>
<dbReference type="InterPro" id="IPR045097">
    <property type="entry name" value="Thymidate_synth/dCMP_Mease"/>
</dbReference>
<feature type="domain" description="Thymidylate synthase/dCMP hydroxymethylase" evidence="1">
    <location>
        <begin position="28"/>
        <end position="240"/>
    </location>
</feature>
<dbReference type="GO" id="GO:0004799">
    <property type="term" value="F:thymidylate synthase activity"/>
    <property type="evidence" value="ECO:0007669"/>
    <property type="project" value="TreeGrafter"/>
</dbReference>
<dbReference type="GO" id="GO:0006231">
    <property type="term" value="P:dTMP biosynthetic process"/>
    <property type="evidence" value="ECO:0007669"/>
    <property type="project" value="TreeGrafter"/>
</dbReference>
<dbReference type="RefSeq" id="WP_216130551.1">
    <property type="nucleotide sequence ID" value="NZ_CP064782.1"/>
</dbReference>
<dbReference type="GO" id="GO:0005829">
    <property type="term" value="C:cytosol"/>
    <property type="evidence" value="ECO:0007669"/>
    <property type="project" value="TreeGrafter"/>
</dbReference>
<accession>A0A975SPY0</accession>
<sequence>MVNSNKCYMGYTLYITAPILDDLLRKVFQKLLNKKLLNGRGRVNPTKGPNVERTGVMLNIDKPRARLSRTERKGTLFSCLGEFLWYASGSSSLDFINYYISIYDQFAEEDGSIHGAYGPRIFGEPNGQLERVISGLKANPASRKAVIQIFDAADTEKSYKDVPCTCTMQFFVRSGRLDMVTYMRSNDAFKGLPHDVFAFTMIQELVARSLGVELGTYKHVVGSLHLYDEDRDKAEEFLSEGWQSEVLMPEMPRGDPWPSLRMLLDAESDIRLGKVVGANLQEVDPYWADLIRILQIFNYTKDTQEHAKFALITPLKQRMASNIYSVYIDKREASHLDKMAHHTGPEQLELLSVPVTEEK</sequence>
<evidence type="ECO:0000259" key="1">
    <source>
        <dbReference type="Pfam" id="PF00303"/>
    </source>
</evidence>
<dbReference type="AlphaFoldDB" id="A0A975SPY0"/>
<dbReference type="EMBL" id="CP064782">
    <property type="protein sequence ID" value="QWT50347.1"/>
    <property type="molecule type" value="Genomic_DNA"/>
</dbReference>
<organism evidence="2 3">
    <name type="scientific">Azospira inquinata</name>
    <dbReference type="NCBI Taxonomy" id="2785627"/>
    <lineage>
        <taxon>Bacteria</taxon>
        <taxon>Pseudomonadati</taxon>
        <taxon>Pseudomonadota</taxon>
        <taxon>Betaproteobacteria</taxon>
        <taxon>Rhodocyclales</taxon>
        <taxon>Rhodocyclaceae</taxon>
        <taxon>Azospira</taxon>
    </lineage>
</organism>
<dbReference type="InterPro" id="IPR023451">
    <property type="entry name" value="Thymidate_synth/dCMP_Mease_dom"/>
</dbReference>
<dbReference type="Proteomes" id="UP000683428">
    <property type="component" value="Chromosome"/>
</dbReference>
<gene>
    <name evidence="2" type="ORF">Azoinq_07120</name>
</gene>
<dbReference type="PANTHER" id="PTHR11548">
    <property type="entry name" value="THYMIDYLATE SYNTHASE 1"/>
    <property type="match status" value="1"/>
</dbReference>
<protein>
    <submittedName>
        <fullName evidence="2">Thymidylate synthase</fullName>
    </submittedName>
</protein>
<name>A0A975SPY0_9RHOO</name>
<evidence type="ECO:0000313" key="3">
    <source>
        <dbReference type="Proteomes" id="UP000683428"/>
    </source>
</evidence>
<dbReference type="CDD" id="cd00351">
    <property type="entry name" value="TS_Pyrimidine_HMase"/>
    <property type="match status" value="1"/>
</dbReference>